<evidence type="ECO:0000313" key="3">
    <source>
        <dbReference type="Proteomes" id="UP001152795"/>
    </source>
</evidence>
<gene>
    <name evidence="2" type="ORF">PACLA_8A052258</name>
</gene>
<dbReference type="InterPro" id="IPR050951">
    <property type="entry name" value="Retrovirus_Pol_polyprotein"/>
</dbReference>
<dbReference type="InterPro" id="IPR043502">
    <property type="entry name" value="DNA/RNA_pol_sf"/>
</dbReference>
<dbReference type="SUPFAM" id="SSF56672">
    <property type="entry name" value="DNA/RNA polymerases"/>
    <property type="match status" value="1"/>
</dbReference>
<comment type="caution">
    <text evidence="2">The sequence shown here is derived from an EMBL/GenBank/DDBJ whole genome shotgun (WGS) entry which is preliminary data.</text>
</comment>
<evidence type="ECO:0000313" key="2">
    <source>
        <dbReference type="EMBL" id="CAB4004218.1"/>
    </source>
</evidence>
<evidence type="ECO:0000259" key="1">
    <source>
        <dbReference type="Pfam" id="PF00078"/>
    </source>
</evidence>
<proteinExistence type="predicted"/>
<dbReference type="Pfam" id="PF00078">
    <property type="entry name" value="RVT_1"/>
    <property type="match status" value="1"/>
</dbReference>
<dbReference type="Proteomes" id="UP001152795">
    <property type="component" value="Unassembled WGS sequence"/>
</dbReference>
<name>A0A6S7IPC3_PARCT</name>
<protein>
    <recommendedName>
        <fullName evidence="1">Reverse transcriptase domain-containing protein</fullName>
    </recommendedName>
</protein>
<reference evidence="2" key="1">
    <citation type="submission" date="2020-04" db="EMBL/GenBank/DDBJ databases">
        <authorList>
            <person name="Alioto T."/>
            <person name="Alioto T."/>
            <person name="Gomez Garrido J."/>
        </authorList>
    </citation>
    <scope>NUCLEOTIDE SEQUENCE</scope>
    <source>
        <strain evidence="2">A484AB</strain>
    </source>
</reference>
<dbReference type="PANTHER" id="PTHR37984:SF7">
    <property type="entry name" value="INTEGRASE CATALYTIC DOMAIN-CONTAINING PROTEIN"/>
    <property type="match status" value="1"/>
</dbReference>
<organism evidence="2 3">
    <name type="scientific">Paramuricea clavata</name>
    <name type="common">Red gorgonian</name>
    <name type="synonym">Violescent sea-whip</name>
    <dbReference type="NCBI Taxonomy" id="317549"/>
    <lineage>
        <taxon>Eukaryota</taxon>
        <taxon>Metazoa</taxon>
        <taxon>Cnidaria</taxon>
        <taxon>Anthozoa</taxon>
        <taxon>Octocorallia</taxon>
        <taxon>Malacalcyonacea</taxon>
        <taxon>Plexauridae</taxon>
        <taxon>Paramuricea</taxon>
    </lineage>
</organism>
<sequence length="161" mass="18035">MSQDIFQAKIDQTFEGCRGVVGIADAIVTSGTTEEEHDQNLRSMMSRCQDTGLRLNPDKCHIKQEKVKFYGLICAPEGIQPDPTKCPPLSRWPHRPTAKNDADILESGHLYGTIHPESQSPHRLTATATQEGVQVCQQDVFDRINNLISEEVTPIYFDPDK</sequence>
<feature type="domain" description="Reverse transcriptase" evidence="1">
    <location>
        <begin position="6"/>
        <end position="73"/>
    </location>
</feature>
<keyword evidence="3" id="KW-1185">Reference proteome</keyword>
<dbReference type="InterPro" id="IPR043128">
    <property type="entry name" value="Rev_trsase/Diguanyl_cyclase"/>
</dbReference>
<accession>A0A6S7IPC3</accession>
<dbReference type="PANTHER" id="PTHR37984">
    <property type="entry name" value="PROTEIN CBG26694"/>
    <property type="match status" value="1"/>
</dbReference>
<dbReference type="AlphaFoldDB" id="A0A6S7IPC3"/>
<dbReference type="EMBL" id="CACRXK020004835">
    <property type="protein sequence ID" value="CAB4004218.1"/>
    <property type="molecule type" value="Genomic_DNA"/>
</dbReference>
<dbReference type="InterPro" id="IPR000477">
    <property type="entry name" value="RT_dom"/>
</dbReference>
<dbReference type="Gene3D" id="3.30.70.270">
    <property type="match status" value="1"/>
</dbReference>